<gene>
    <name evidence="3" type="ORF">GCM10017621_06690</name>
</gene>
<proteinExistence type="predicted"/>
<feature type="transmembrane region" description="Helical" evidence="1">
    <location>
        <begin position="89"/>
        <end position="110"/>
    </location>
</feature>
<dbReference type="EMBL" id="BSFE01000002">
    <property type="protein sequence ID" value="GLK51161.1"/>
    <property type="molecule type" value="Genomic_DNA"/>
</dbReference>
<dbReference type="InterPro" id="IPR010982">
    <property type="entry name" value="Lambda_DNA-bd_dom_sf"/>
</dbReference>
<dbReference type="Proteomes" id="UP001143486">
    <property type="component" value="Unassembled WGS sequence"/>
</dbReference>
<dbReference type="PROSITE" id="PS50943">
    <property type="entry name" value="HTH_CROC1"/>
    <property type="match status" value="1"/>
</dbReference>
<dbReference type="SMART" id="SM00530">
    <property type="entry name" value="HTH_XRE"/>
    <property type="match status" value="1"/>
</dbReference>
<sequence>MGLKSLRLEKGWSQEQLAAISGLSDRTIQRAERGETPSLETVRALAASFDLSPAQLRDLIETPEEPATMATPETSTPPAASIPAAWQRVILAAAASAAVLTGLALMQAFAGWDPELLPVAGLIGVGITATLIFLAMGRAKGDDAGE</sequence>
<keyword evidence="4" id="KW-1185">Reference proteome</keyword>
<feature type="transmembrane region" description="Helical" evidence="1">
    <location>
        <begin position="116"/>
        <end position="136"/>
    </location>
</feature>
<organism evidence="3 4">
    <name type="scientific">Maricaulis virginensis</name>
    <dbReference type="NCBI Taxonomy" id="144022"/>
    <lineage>
        <taxon>Bacteria</taxon>
        <taxon>Pseudomonadati</taxon>
        <taxon>Pseudomonadota</taxon>
        <taxon>Alphaproteobacteria</taxon>
        <taxon>Maricaulales</taxon>
        <taxon>Maricaulaceae</taxon>
        <taxon>Maricaulis</taxon>
    </lineage>
</organism>
<comment type="caution">
    <text evidence="3">The sequence shown here is derived from an EMBL/GenBank/DDBJ whole genome shotgun (WGS) entry which is preliminary data.</text>
</comment>
<keyword evidence="1" id="KW-1133">Transmembrane helix</keyword>
<dbReference type="RefSeq" id="WP_271185555.1">
    <property type="nucleotide sequence ID" value="NZ_BSFE01000002.1"/>
</dbReference>
<protein>
    <recommendedName>
        <fullName evidence="2">HTH cro/C1-type domain-containing protein</fullName>
    </recommendedName>
</protein>
<keyword evidence="1" id="KW-0812">Transmembrane</keyword>
<evidence type="ECO:0000259" key="2">
    <source>
        <dbReference type="PROSITE" id="PS50943"/>
    </source>
</evidence>
<evidence type="ECO:0000313" key="4">
    <source>
        <dbReference type="Proteomes" id="UP001143486"/>
    </source>
</evidence>
<dbReference type="CDD" id="cd00093">
    <property type="entry name" value="HTH_XRE"/>
    <property type="match status" value="1"/>
</dbReference>
<dbReference type="SUPFAM" id="SSF47413">
    <property type="entry name" value="lambda repressor-like DNA-binding domains"/>
    <property type="match status" value="1"/>
</dbReference>
<dbReference type="InterPro" id="IPR001387">
    <property type="entry name" value="Cro/C1-type_HTH"/>
</dbReference>
<evidence type="ECO:0000256" key="1">
    <source>
        <dbReference type="SAM" id="Phobius"/>
    </source>
</evidence>
<dbReference type="GO" id="GO:0003677">
    <property type="term" value="F:DNA binding"/>
    <property type="evidence" value="ECO:0007669"/>
    <property type="project" value="InterPro"/>
</dbReference>
<dbReference type="AlphaFoldDB" id="A0A9W6MMS4"/>
<name>A0A9W6MMS4_9PROT</name>
<feature type="domain" description="HTH cro/C1-type" evidence="2">
    <location>
        <begin position="3"/>
        <end position="56"/>
    </location>
</feature>
<reference evidence="3" key="2">
    <citation type="submission" date="2023-01" db="EMBL/GenBank/DDBJ databases">
        <authorList>
            <person name="Sun Q."/>
            <person name="Evtushenko L."/>
        </authorList>
    </citation>
    <scope>NUCLEOTIDE SEQUENCE</scope>
    <source>
        <strain evidence="3">VKM B-1513</strain>
    </source>
</reference>
<keyword evidence="1" id="KW-0472">Membrane</keyword>
<dbReference type="Pfam" id="PF01381">
    <property type="entry name" value="HTH_3"/>
    <property type="match status" value="1"/>
</dbReference>
<accession>A0A9W6MMS4</accession>
<evidence type="ECO:0000313" key="3">
    <source>
        <dbReference type="EMBL" id="GLK51161.1"/>
    </source>
</evidence>
<dbReference type="Gene3D" id="1.10.260.40">
    <property type="entry name" value="lambda repressor-like DNA-binding domains"/>
    <property type="match status" value="1"/>
</dbReference>
<reference evidence="3" key="1">
    <citation type="journal article" date="2014" name="Int. J. Syst. Evol. Microbiol.">
        <title>Complete genome sequence of Corynebacterium casei LMG S-19264T (=DSM 44701T), isolated from a smear-ripened cheese.</title>
        <authorList>
            <consortium name="US DOE Joint Genome Institute (JGI-PGF)"/>
            <person name="Walter F."/>
            <person name="Albersmeier A."/>
            <person name="Kalinowski J."/>
            <person name="Ruckert C."/>
        </authorList>
    </citation>
    <scope>NUCLEOTIDE SEQUENCE</scope>
    <source>
        <strain evidence="3">VKM B-1513</strain>
    </source>
</reference>